<keyword evidence="5" id="KW-1185">Reference proteome</keyword>
<comment type="caution">
    <text evidence="4">The sequence shown here is derived from an EMBL/GenBank/DDBJ whole genome shotgun (WGS) entry which is preliminary data.</text>
</comment>
<comment type="function">
    <text evidence="1">Part of the tripartite ATP-independent periplasmic (TRAP) transport system.</text>
</comment>
<keyword evidence="2" id="KW-1133">Transmembrane helix</keyword>
<feature type="transmembrane region" description="Helical" evidence="2">
    <location>
        <begin position="173"/>
        <end position="197"/>
    </location>
</feature>
<feature type="transmembrane region" description="Helical" evidence="2">
    <location>
        <begin position="366"/>
        <end position="383"/>
    </location>
</feature>
<feature type="transmembrane region" description="Helical" evidence="2">
    <location>
        <begin position="49"/>
        <end position="66"/>
    </location>
</feature>
<dbReference type="EMBL" id="JAYDYW010000004">
    <property type="protein sequence ID" value="MEE1672668.1"/>
    <property type="molecule type" value="Genomic_DNA"/>
</dbReference>
<keyword evidence="1" id="KW-1003">Cell membrane</keyword>
<gene>
    <name evidence="4" type="ORF">SNR37_002078</name>
</gene>
<protein>
    <submittedName>
        <fullName evidence="4">TRAP transporter fused permease subunit</fullName>
    </submittedName>
</protein>
<feature type="transmembrane region" description="Helical" evidence="2">
    <location>
        <begin position="217"/>
        <end position="240"/>
    </location>
</feature>
<keyword evidence="1" id="KW-0813">Transport</keyword>
<organism evidence="4 5">
    <name type="scientific">Agarivorans aestuarii</name>
    <dbReference type="NCBI Taxonomy" id="1563703"/>
    <lineage>
        <taxon>Bacteria</taxon>
        <taxon>Pseudomonadati</taxon>
        <taxon>Pseudomonadota</taxon>
        <taxon>Gammaproteobacteria</taxon>
        <taxon>Alteromonadales</taxon>
        <taxon>Alteromonadaceae</taxon>
        <taxon>Agarivorans</taxon>
    </lineage>
</organism>
<feature type="transmembrane region" description="Helical" evidence="2">
    <location>
        <begin position="129"/>
        <end position="153"/>
    </location>
</feature>
<feature type="transmembrane region" description="Helical" evidence="2">
    <location>
        <begin position="78"/>
        <end position="98"/>
    </location>
</feature>
<evidence type="ECO:0000313" key="5">
    <source>
        <dbReference type="Proteomes" id="UP001310248"/>
    </source>
</evidence>
<dbReference type="PANTHER" id="PTHR43849:SF2">
    <property type="entry name" value="BLL3936 PROTEIN"/>
    <property type="match status" value="1"/>
</dbReference>
<comment type="subcellular location">
    <subcellularLocation>
        <location evidence="1">Cell inner membrane</location>
        <topology evidence="1">Multi-pass membrane protein</topology>
    </subcellularLocation>
</comment>
<feature type="transmembrane region" description="Helical" evidence="2">
    <location>
        <begin position="441"/>
        <end position="468"/>
    </location>
</feature>
<evidence type="ECO:0000256" key="2">
    <source>
        <dbReference type="SAM" id="Phobius"/>
    </source>
</evidence>
<dbReference type="NCBIfam" id="TIGR02123">
    <property type="entry name" value="TRAP_fused"/>
    <property type="match status" value="1"/>
</dbReference>
<dbReference type="InterPro" id="IPR011853">
    <property type="entry name" value="TRAP_DctM-Dct_fused"/>
</dbReference>
<dbReference type="RefSeq" id="WP_329774112.1">
    <property type="nucleotide sequence ID" value="NZ_JAYDYW010000004.1"/>
</dbReference>
<feature type="transmembrane region" description="Helical" evidence="2">
    <location>
        <begin position="104"/>
        <end position="122"/>
    </location>
</feature>
<reference evidence="5" key="1">
    <citation type="submission" date="2023-07" db="EMBL/GenBank/DDBJ databases">
        <title>Draft genome sequence of Agarivorans aestuarii strain ZMCS4, a CAZymes producing bacteria isolated from the marine brown algae Clodostephus spongiosus.</title>
        <authorList>
            <person name="Lorente B."/>
            <person name="Cabral C."/>
            <person name="Frias J."/>
            <person name="Faria J."/>
            <person name="Toubarro D."/>
        </authorList>
    </citation>
    <scope>NUCLEOTIDE SEQUENCE [LARGE SCALE GENOMIC DNA]</scope>
    <source>
        <strain evidence="5">ZMCS4</strain>
    </source>
</reference>
<feature type="transmembrane region" description="Helical" evidence="2">
    <location>
        <begin position="19"/>
        <end position="37"/>
    </location>
</feature>
<dbReference type="Pfam" id="PF06808">
    <property type="entry name" value="DctM"/>
    <property type="match status" value="1"/>
</dbReference>
<name>A0ABU7G008_9ALTE</name>
<accession>A0ABU7G008</accession>
<dbReference type="PANTHER" id="PTHR43849">
    <property type="entry name" value="BLL3936 PROTEIN"/>
    <property type="match status" value="1"/>
</dbReference>
<proteinExistence type="predicted"/>
<evidence type="ECO:0000256" key="1">
    <source>
        <dbReference type="RuleBase" id="RU369079"/>
    </source>
</evidence>
<evidence type="ECO:0000259" key="3">
    <source>
        <dbReference type="Pfam" id="PF06808"/>
    </source>
</evidence>
<keyword evidence="2" id="KW-0472">Membrane</keyword>
<keyword evidence="1" id="KW-0997">Cell inner membrane</keyword>
<feature type="transmembrane region" description="Helical" evidence="2">
    <location>
        <begin position="337"/>
        <end position="360"/>
    </location>
</feature>
<evidence type="ECO:0000313" key="4">
    <source>
        <dbReference type="EMBL" id="MEE1672668.1"/>
    </source>
</evidence>
<dbReference type="InterPro" id="IPR010656">
    <property type="entry name" value="DctM"/>
</dbReference>
<feature type="transmembrane region" description="Helical" evidence="2">
    <location>
        <begin position="404"/>
        <end position="429"/>
    </location>
</feature>
<feature type="transmembrane region" description="Helical" evidence="2">
    <location>
        <begin position="593"/>
        <end position="610"/>
    </location>
</feature>
<dbReference type="Proteomes" id="UP001310248">
    <property type="component" value="Unassembled WGS sequence"/>
</dbReference>
<keyword evidence="2" id="KW-0812">Transmembrane</keyword>
<feature type="domain" description="TRAP C4-dicarboxylate transport system permease DctM subunit" evidence="3">
    <location>
        <begin position="125"/>
        <end position="608"/>
    </location>
</feature>
<feature type="transmembrane region" description="Helical" evidence="2">
    <location>
        <begin position="650"/>
        <end position="681"/>
    </location>
</feature>
<feature type="transmembrane region" description="Helical" evidence="2">
    <location>
        <begin position="294"/>
        <end position="317"/>
    </location>
</feature>
<sequence>MQWNAVPDSIRQEVEDTRAVPLIYVLGIIISLAHVYFNIFADIAVLQQNILHFAGFILLCGLLKPLSSQRQLAILDKLWVIAIACSAIYLLFAEDLIYERGVRLVALDWLCGTVVILGAIDMTRRATGWVIPILIVTAISYLAWWGNYVPGVFQFKGLSLETLLFRSIYGDDAIFGNIARISASFVFMFILFGAFLLRSGAGDFVIHLSKSIASRLVGGPGIVAIIASGLTGTISGSAVANTASTGVVTIPLMKNAGFSPRFAAAVEASASTGGQIVPPIMGAGAFVMASYTQIPYSTIVMVSILPAILYFASLVFYVRTESYKAGLTRTMEQTAPLLPMVMCEGLSFIVPVTLLIVLLVMGYTPTYAAVIAIIAVVVSSWFTPNKMGFSAIADAFALGSRNMVVTAVLLCSVGLIVNVIATAGIGNTFSLMITEWSGGSLLVALLLVAVASLVLGMGLPVTASYIVLATLSAPALLQLMANVELVSALSSGALSADVQAILMLVGVSPEQGAMTVAQAQTVINDMPDEMMAILRPMLLDEHQLSMLLLAAHLVIFWLSQDSNVTPPVCLCTFTAAAIAKSPPMATGFTSWKIAKGLYIIPILFAYTPLAQGDWLAAFQVFIFALPGLYAFTLVMQGWQKRQLRHWERALLVVIAVALLSPVAMHWQVIALVSLLGVMFYIQRSSKQVVELTS</sequence>
<feature type="transmembrane region" description="Helical" evidence="2">
    <location>
        <begin position="616"/>
        <end position="638"/>
    </location>
</feature>